<dbReference type="Pfam" id="PF02265">
    <property type="entry name" value="S1-P1_nuclease"/>
    <property type="match status" value="1"/>
</dbReference>
<feature type="signal peptide" evidence="8">
    <location>
        <begin position="1"/>
        <end position="23"/>
    </location>
</feature>
<comment type="caution">
    <text evidence="9">The sequence shown here is derived from an EMBL/GenBank/DDBJ whole genome shotgun (WGS) entry which is preliminary data.</text>
</comment>
<accession>A0ABY6UQT9</accession>
<dbReference type="InterPro" id="IPR008947">
    <property type="entry name" value="PLipase_C/P1_nuclease_dom_sf"/>
</dbReference>
<name>A0ABY6UQT9_BIOOC</name>
<keyword evidence="10" id="KW-1185">Reference proteome</keyword>
<dbReference type="CDD" id="cd11010">
    <property type="entry name" value="S1-P1_nuclease"/>
    <property type="match status" value="1"/>
</dbReference>
<keyword evidence="2" id="KW-0540">Nuclease</keyword>
<gene>
    <name evidence="9" type="ORF">CLO192961_LOCUS360460</name>
</gene>
<evidence type="ECO:0000256" key="1">
    <source>
        <dbReference type="ARBA" id="ARBA00009547"/>
    </source>
</evidence>
<evidence type="ECO:0000256" key="2">
    <source>
        <dbReference type="ARBA" id="ARBA00022722"/>
    </source>
</evidence>
<evidence type="ECO:0000256" key="6">
    <source>
        <dbReference type="ARBA" id="ARBA00023157"/>
    </source>
</evidence>
<evidence type="ECO:0000256" key="3">
    <source>
        <dbReference type="ARBA" id="ARBA00022723"/>
    </source>
</evidence>
<protein>
    <recommendedName>
        <fullName evidence="11">Nuclease PA3</fullName>
    </recommendedName>
</protein>
<feature type="chain" id="PRO_5046250880" description="Nuclease PA3" evidence="8">
    <location>
        <begin position="24"/>
        <end position="340"/>
    </location>
</feature>
<proteinExistence type="inferred from homology"/>
<sequence length="340" mass="36654">MHTSTSVSRVALLGLAAAQGAQAWGALGHATVAYIAQNYVDNTTEAWAKGILADDSTSYLANIASWADEYRSTTAGKWSSALHFIDAEDSPPTACNVDYDRDCGSSGCVVSAIANYTQRISDGRLSAANKAEALKFLVHFIGDITQPLHDEALSLGGNQITVTFDGYTNDNLHSIWDTYMPQKKIGGGDLAHAQTWATELIASIDSGSFKSQATSWVSGDDTTEPVNTAMTWATDANAFVCSAVMPDGVDALQQGDLYPDYYDSVMPTIELQIAKGGYRLAHWLNSLYASKVAKVKRGNMPMVSRDYVDLSGRSLLPPPAALSEHKKRRLETGYGCNHEH</sequence>
<keyword evidence="8" id="KW-0732">Signal</keyword>
<keyword evidence="3" id="KW-0479">Metal-binding</keyword>
<keyword evidence="7" id="KW-0325">Glycoprotein</keyword>
<keyword evidence="4" id="KW-0255">Endonuclease</keyword>
<reference evidence="9 10" key="1">
    <citation type="submission" date="2019-06" db="EMBL/GenBank/DDBJ databases">
        <authorList>
            <person name="Broberg M."/>
        </authorList>
    </citation>
    <scope>NUCLEOTIDE SEQUENCE [LARGE SCALE GENOMIC DNA]</scope>
</reference>
<evidence type="ECO:0000256" key="8">
    <source>
        <dbReference type="SAM" id="SignalP"/>
    </source>
</evidence>
<dbReference type="PANTHER" id="PTHR33146">
    <property type="entry name" value="ENDONUCLEASE 4"/>
    <property type="match status" value="1"/>
</dbReference>
<evidence type="ECO:0000313" key="9">
    <source>
        <dbReference type="EMBL" id="VUC33726.1"/>
    </source>
</evidence>
<evidence type="ECO:0000313" key="10">
    <source>
        <dbReference type="Proteomes" id="UP000766486"/>
    </source>
</evidence>
<dbReference type="Proteomes" id="UP000766486">
    <property type="component" value="Unassembled WGS sequence"/>
</dbReference>
<keyword evidence="5" id="KW-0378">Hydrolase</keyword>
<dbReference type="InterPro" id="IPR003154">
    <property type="entry name" value="S1/P1nuclease"/>
</dbReference>
<keyword evidence="6" id="KW-1015">Disulfide bond</keyword>
<evidence type="ECO:0000256" key="5">
    <source>
        <dbReference type="ARBA" id="ARBA00022801"/>
    </source>
</evidence>
<evidence type="ECO:0000256" key="4">
    <source>
        <dbReference type="ARBA" id="ARBA00022759"/>
    </source>
</evidence>
<dbReference type="EMBL" id="CABFNS010000870">
    <property type="protein sequence ID" value="VUC33726.1"/>
    <property type="molecule type" value="Genomic_DNA"/>
</dbReference>
<dbReference type="Gene3D" id="1.10.575.10">
    <property type="entry name" value="P1 Nuclease"/>
    <property type="match status" value="1"/>
</dbReference>
<comment type="similarity">
    <text evidence="1">Belongs to the nuclease type I family.</text>
</comment>
<dbReference type="PANTHER" id="PTHR33146:SF26">
    <property type="entry name" value="ENDONUCLEASE 4"/>
    <property type="match status" value="1"/>
</dbReference>
<evidence type="ECO:0000256" key="7">
    <source>
        <dbReference type="ARBA" id="ARBA00023180"/>
    </source>
</evidence>
<evidence type="ECO:0008006" key="11">
    <source>
        <dbReference type="Google" id="ProtNLM"/>
    </source>
</evidence>
<organism evidence="9 10">
    <name type="scientific">Bionectria ochroleuca</name>
    <name type="common">Gliocladium roseum</name>
    <dbReference type="NCBI Taxonomy" id="29856"/>
    <lineage>
        <taxon>Eukaryota</taxon>
        <taxon>Fungi</taxon>
        <taxon>Dikarya</taxon>
        <taxon>Ascomycota</taxon>
        <taxon>Pezizomycotina</taxon>
        <taxon>Sordariomycetes</taxon>
        <taxon>Hypocreomycetidae</taxon>
        <taxon>Hypocreales</taxon>
        <taxon>Bionectriaceae</taxon>
        <taxon>Clonostachys</taxon>
    </lineage>
</organism>
<dbReference type="SUPFAM" id="SSF48537">
    <property type="entry name" value="Phospholipase C/P1 nuclease"/>
    <property type="match status" value="1"/>
</dbReference>